<feature type="transmembrane region" description="Helical" evidence="7">
    <location>
        <begin position="240"/>
        <end position="260"/>
    </location>
</feature>
<evidence type="ECO:0000256" key="7">
    <source>
        <dbReference type="SAM" id="Phobius"/>
    </source>
</evidence>
<dbReference type="PIRSF" id="PIRSF006060">
    <property type="entry name" value="AA_transporter"/>
    <property type="match status" value="1"/>
</dbReference>
<feature type="transmembrane region" description="Helical" evidence="7">
    <location>
        <begin position="100"/>
        <end position="118"/>
    </location>
</feature>
<dbReference type="FunFam" id="1.20.1740.10:FF:000001">
    <property type="entry name" value="Amino acid permease"/>
    <property type="match status" value="1"/>
</dbReference>
<comment type="caution">
    <text evidence="9">The sequence shown here is derived from an EMBL/GenBank/DDBJ whole genome shotgun (WGS) entry which is preliminary data.</text>
</comment>
<feature type="transmembrane region" description="Helical" evidence="7">
    <location>
        <begin position="124"/>
        <end position="143"/>
    </location>
</feature>
<name>A0A0K9G7N5_9BACI</name>
<feature type="domain" description="Amino acid permease/ SLC12A" evidence="8">
    <location>
        <begin position="16"/>
        <end position="428"/>
    </location>
</feature>
<evidence type="ECO:0000259" key="8">
    <source>
        <dbReference type="Pfam" id="PF00324"/>
    </source>
</evidence>
<feature type="transmembrane region" description="Helical" evidence="7">
    <location>
        <begin position="423"/>
        <end position="442"/>
    </location>
</feature>
<sequence length="452" mass="49785">MENDNQNLQRTMTSRHIMMMALGGAIGAGLFKGSSAAIDMAGPSVLIAYLIGGIILLFVMQGLAEMAVRNSDARTFRDLVQSILGKYPAYFLDWIYWKMWVLNIAAESVVAAIFLQYWLPDYPIWILALSVSILVTVVNLLSVKVFAETEYWLALIKIAVIVVFIIAGLALLLVTFGNHTAVGFSNLTDHGGFLPNGPTGLIAAMLVVIYSYGGTEIIGITLAETKNPEKAVPKAVRSTLVRIITFYLLPFFIIISLIPWNEVNGVSESPFVMVFKMIGIPGADHIMNAVVILAIVSSMNSGLYGSSRVLYTQAVDGRIPKIFAHLSKNKVPVYAILMCTLALYMGVIISLFAGSKTFEFLMGSLGYTVLFIWLIIAIAHLKSRKIQPEKTSTYAVKWFPYTTWAAIITLSAILIGIIFTTSIIVTGITLSIYIFITLTYIYKGRFHEDEVK</sequence>
<feature type="transmembrane region" description="Helical" evidence="7">
    <location>
        <begin position="360"/>
        <end position="378"/>
    </location>
</feature>
<keyword evidence="2" id="KW-0813">Transport</keyword>
<dbReference type="AlphaFoldDB" id="A0A0K9G7N5"/>
<keyword evidence="4" id="KW-0029">Amino-acid transport</keyword>
<evidence type="ECO:0000256" key="4">
    <source>
        <dbReference type="ARBA" id="ARBA00022970"/>
    </source>
</evidence>
<evidence type="ECO:0000256" key="6">
    <source>
        <dbReference type="ARBA" id="ARBA00023136"/>
    </source>
</evidence>
<dbReference type="GO" id="GO:0006865">
    <property type="term" value="P:amino acid transport"/>
    <property type="evidence" value="ECO:0007669"/>
    <property type="project" value="UniProtKB-KW"/>
</dbReference>
<evidence type="ECO:0000313" key="9">
    <source>
        <dbReference type="EMBL" id="KMY42815.1"/>
    </source>
</evidence>
<dbReference type="GO" id="GO:0005886">
    <property type="term" value="C:plasma membrane"/>
    <property type="evidence" value="ECO:0007669"/>
    <property type="project" value="UniProtKB-SubCell"/>
</dbReference>
<dbReference type="PATRIC" id="fig|1679170.3.peg.5519"/>
<proteinExistence type="predicted"/>
<feature type="transmembrane region" description="Helical" evidence="7">
    <location>
        <begin position="398"/>
        <end position="417"/>
    </location>
</feature>
<evidence type="ECO:0000313" key="10">
    <source>
        <dbReference type="Proteomes" id="UP000037146"/>
    </source>
</evidence>
<dbReference type="InterPro" id="IPR004840">
    <property type="entry name" value="Amino_acid_permease_CS"/>
</dbReference>
<accession>A0A0K9G7N5</accession>
<dbReference type="PANTHER" id="PTHR43495:SF5">
    <property type="entry name" value="GAMMA-AMINOBUTYRIC ACID PERMEASE"/>
    <property type="match status" value="1"/>
</dbReference>
<evidence type="ECO:0000256" key="2">
    <source>
        <dbReference type="ARBA" id="ARBA00022448"/>
    </source>
</evidence>
<feature type="transmembrane region" description="Helical" evidence="7">
    <location>
        <begin position="197"/>
        <end position="219"/>
    </location>
</feature>
<evidence type="ECO:0000256" key="5">
    <source>
        <dbReference type="ARBA" id="ARBA00022989"/>
    </source>
</evidence>
<dbReference type="RefSeq" id="WP_049684035.1">
    <property type="nucleotide sequence ID" value="NZ_LFZW01000002.1"/>
</dbReference>
<organism evidence="9 10">
    <name type="scientific">Peribacillus loiseleuriae</name>
    <dbReference type="NCBI Taxonomy" id="1679170"/>
    <lineage>
        <taxon>Bacteria</taxon>
        <taxon>Bacillati</taxon>
        <taxon>Bacillota</taxon>
        <taxon>Bacilli</taxon>
        <taxon>Bacillales</taxon>
        <taxon>Bacillaceae</taxon>
        <taxon>Peribacillus</taxon>
    </lineage>
</organism>
<dbReference type="Gene3D" id="1.20.1740.10">
    <property type="entry name" value="Amino acid/polyamine transporter I"/>
    <property type="match status" value="1"/>
</dbReference>
<dbReference type="EMBL" id="LFZW01000002">
    <property type="protein sequence ID" value="KMY42815.1"/>
    <property type="molecule type" value="Genomic_DNA"/>
</dbReference>
<dbReference type="Pfam" id="PF00324">
    <property type="entry name" value="AA_permease"/>
    <property type="match status" value="1"/>
</dbReference>
<dbReference type="GO" id="GO:0055085">
    <property type="term" value="P:transmembrane transport"/>
    <property type="evidence" value="ECO:0007669"/>
    <property type="project" value="InterPro"/>
</dbReference>
<dbReference type="InterPro" id="IPR004841">
    <property type="entry name" value="AA-permease/SLC12A_dom"/>
</dbReference>
<feature type="transmembrane region" description="Helical" evidence="7">
    <location>
        <begin position="155"/>
        <end position="177"/>
    </location>
</feature>
<keyword evidence="3 7" id="KW-0812">Transmembrane</keyword>
<gene>
    <name evidence="9" type="ORF">AC625_24550</name>
</gene>
<comment type="subcellular location">
    <subcellularLocation>
        <location evidence="1">Cell membrane</location>
        <topology evidence="1">Multi-pass membrane protein</topology>
    </subcellularLocation>
</comment>
<reference evidence="10" key="1">
    <citation type="submission" date="2015-07" db="EMBL/GenBank/DDBJ databases">
        <title>Genome sequencing project for genomic taxonomy and phylogenomics of Bacillus-like bacteria.</title>
        <authorList>
            <person name="Liu B."/>
            <person name="Wang J."/>
            <person name="Zhu Y."/>
            <person name="Liu G."/>
            <person name="Chen Q."/>
            <person name="Chen Z."/>
            <person name="Lan J."/>
            <person name="Che J."/>
            <person name="Ge C."/>
            <person name="Shi H."/>
            <person name="Pan Z."/>
            <person name="Liu X."/>
        </authorList>
    </citation>
    <scope>NUCLEOTIDE SEQUENCE [LARGE SCALE GENOMIC DNA]</scope>
    <source>
        <strain evidence="10">FJAT-27997</strain>
    </source>
</reference>
<keyword evidence="6 7" id="KW-0472">Membrane</keyword>
<protein>
    <submittedName>
        <fullName evidence="9">Amino acid permease</fullName>
    </submittedName>
</protein>
<dbReference type="OrthoDB" id="9780162at2"/>
<dbReference type="PROSITE" id="PS00218">
    <property type="entry name" value="AMINO_ACID_PERMEASE_1"/>
    <property type="match status" value="1"/>
</dbReference>
<evidence type="ECO:0000256" key="3">
    <source>
        <dbReference type="ARBA" id="ARBA00022692"/>
    </source>
</evidence>
<dbReference type="Proteomes" id="UP000037146">
    <property type="component" value="Unassembled WGS sequence"/>
</dbReference>
<keyword evidence="5 7" id="KW-1133">Transmembrane helix</keyword>
<feature type="transmembrane region" description="Helical" evidence="7">
    <location>
        <begin position="331"/>
        <end position="354"/>
    </location>
</feature>
<keyword evidence="10" id="KW-1185">Reference proteome</keyword>
<evidence type="ECO:0000256" key="1">
    <source>
        <dbReference type="ARBA" id="ARBA00004651"/>
    </source>
</evidence>
<feature type="transmembrane region" description="Helical" evidence="7">
    <location>
        <begin position="46"/>
        <end position="68"/>
    </location>
</feature>
<dbReference type="PANTHER" id="PTHR43495">
    <property type="entry name" value="GABA PERMEASE"/>
    <property type="match status" value="1"/>
</dbReference>